<dbReference type="NCBIfam" id="TIGR00225">
    <property type="entry name" value="prc"/>
    <property type="match status" value="1"/>
</dbReference>
<dbReference type="CDD" id="cd06782">
    <property type="entry name" value="cpPDZ_CPP-like"/>
    <property type="match status" value="1"/>
</dbReference>
<dbReference type="Gene3D" id="2.30.42.10">
    <property type="match status" value="1"/>
</dbReference>
<evidence type="ECO:0000256" key="8">
    <source>
        <dbReference type="ARBA" id="ARBA00051784"/>
    </source>
</evidence>
<dbReference type="OrthoDB" id="9812068at2"/>
<dbReference type="AlphaFoldDB" id="A0A7Z9DZ38"/>
<dbReference type="EC" id="3.4.21.102" evidence="10"/>
<comment type="catalytic activity">
    <reaction evidence="8">
        <text>The enzyme shows specific recognition of a C-terminal tripeptide, Xaa-Yaa-Zaa, in which Xaa is preferably Ala or Leu, Yaa is preferably Ala or Tyr, and Zaa is preferably Ala, but then cleaves at a variable distance from the C-terminus. A typical cleavage is -Ala-Ala-|-Arg-Ala-Ala-Lys-Glu-Asn-Tyr-Ala-Leu-Ala-Ala.</text>
        <dbReference type="EC" id="3.4.21.102"/>
    </reaction>
</comment>
<dbReference type="Gene3D" id="3.90.226.10">
    <property type="entry name" value="2-enoyl-CoA Hydratase, Chain A, domain 1"/>
    <property type="match status" value="1"/>
</dbReference>
<keyword evidence="4" id="KW-0732">Signal</keyword>
<keyword evidence="6 13" id="KW-0720">Serine protease</keyword>
<evidence type="ECO:0000256" key="6">
    <source>
        <dbReference type="ARBA" id="ARBA00022825"/>
    </source>
</evidence>
<evidence type="ECO:0000256" key="4">
    <source>
        <dbReference type="ARBA" id="ARBA00022729"/>
    </source>
</evidence>
<keyword evidence="16" id="KW-1185">Reference proteome</keyword>
<evidence type="ECO:0000256" key="3">
    <source>
        <dbReference type="ARBA" id="ARBA00022670"/>
    </source>
</evidence>
<dbReference type="PROSITE" id="PS50106">
    <property type="entry name" value="PDZ"/>
    <property type="match status" value="1"/>
</dbReference>
<evidence type="ECO:0000256" key="5">
    <source>
        <dbReference type="ARBA" id="ARBA00022801"/>
    </source>
</evidence>
<dbReference type="GO" id="GO:0030288">
    <property type="term" value="C:outer membrane-bounded periplasmic space"/>
    <property type="evidence" value="ECO:0007669"/>
    <property type="project" value="TreeGrafter"/>
</dbReference>
<dbReference type="NCBIfam" id="NF045588">
    <property type="entry name" value="Cterm_S41_CtpA"/>
    <property type="match status" value="1"/>
</dbReference>
<dbReference type="InterPro" id="IPR054621">
    <property type="entry name" value="Cterm_S41_CtpA"/>
</dbReference>
<dbReference type="InterPro" id="IPR005151">
    <property type="entry name" value="Tail-specific_protease"/>
</dbReference>
<dbReference type="GO" id="GO:0004252">
    <property type="term" value="F:serine-type endopeptidase activity"/>
    <property type="evidence" value="ECO:0007669"/>
    <property type="project" value="UniProtKB-EC"/>
</dbReference>
<dbReference type="PANTHER" id="PTHR32060">
    <property type="entry name" value="TAIL-SPECIFIC PROTEASE"/>
    <property type="match status" value="1"/>
</dbReference>
<dbReference type="SMART" id="SM00245">
    <property type="entry name" value="TSPc"/>
    <property type="match status" value="1"/>
</dbReference>
<dbReference type="Gene3D" id="3.30.750.44">
    <property type="match status" value="1"/>
</dbReference>
<sequence length="412" mass="45563">MHKRVFQILLLIILQITLTWLSWTTPVFALTEDQKLFSESWRIINRAYVDESFNHQNWWSIREQLLRQPFKTRDDAYDAIEKMLATLDDPFTRLLRPDQYRSLQVNTSGELMGVGLQIALDAETGDLTVITPLDGSPAEQAGIQPRDRILKIDGFPTSELTLDESATRMRGPRGTRVTLTLLRDGSTTPEDVLLVRDRITLNSVIAELRSDLRQTPFGYIRLSQFSANATEEVAHAIQSLEQQGAKAYILDLRNNPGGLLQSGIEIARLWLDEGTIVYTVNRQGILGSFEAVGSALTQAPLVVLVNPGTASASEILAGALQDNHRAILVGDKTFGKGLIQSLFDLSDGAGLAVTVAKYETPNHTDINKLGIMPDRVIPSEALFRNQVATEADQQYQAALELLSSQVVIAKNG</sequence>
<evidence type="ECO:0000256" key="1">
    <source>
        <dbReference type="ARBA" id="ARBA00004518"/>
    </source>
</evidence>
<evidence type="ECO:0000256" key="2">
    <source>
        <dbReference type="ARBA" id="ARBA00009179"/>
    </source>
</evidence>
<evidence type="ECO:0000256" key="12">
    <source>
        <dbReference type="ARBA" id="ARBA00080563"/>
    </source>
</evidence>
<evidence type="ECO:0000313" key="16">
    <source>
        <dbReference type="Proteomes" id="UP000184550"/>
    </source>
</evidence>
<comment type="function">
    <text evidence="9">Cleavage of the 16 C-terminal residues from the D1 precursor of photosystem II (PSII). This proteolytic processing is necessary to allow the light-driven assembly of the oxygen-evolving cluster (a tetranuclear manganese), which is responsible for photosynthetic water oxidation.</text>
</comment>
<dbReference type="SUPFAM" id="SSF52096">
    <property type="entry name" value="ClpP/crotonase"/>
    <property type="match status" value="1"/>
</dbReference>
<evidence type="ECO:0000256" key="9">
    <source>
        <dbReference type="ARBA" id="ARBA00053093"/>
    </source>
</evidence>
<keyword evidence="7" id="KW-0793">Thylakoid</keyword>
<comment type="similarity">
    <text evidence="2 13">Belongs to the peptidase S41A family.</text>
</comment>
<dbReference type="FunFam" id="3.90.226.10:FF:000023">
    <property type="entry name" value="Carboxyl-terminal processing protease"/>
    <property type="match status" value="1"/>
</dbReference>
<dbReference type="Proteomes" id="UP000184550">
    <property type="component" value="Unassembled WGS sequence"/>
</dbReference>
<proteinExistence type="inferred from homology"/>
<evidence type="ECO:0000259" key="14">
    <source>
        <dbReference type="PROSITE" id="PS50106"/>
    </source>
</evidence>
<dbReference type="EMBL" id="CZCU02000100">
    <property type="protein sequence ID" value="VXD14524.1"/>
    <property type="molecule type" value="Genomic_DNA"/>
</dbReference>
<dbReference type="InterPro" id="IPR036034">
    <property type="entry name" value="PDZ_sf"/>
</dbReference>
<dbReference type="FunFam" id="2.30.42.10:FF:000063">
    <property type="entry name" value="Peptidase, S41 family"/>
    <property type="match status" value="1"/>
</dbReference>
<dbReference type="InterPro" id="IPR004447">
    <property type="entry name" value="Peptidase_S41A"/>
</dbReference>
<dbReference type="GO" id="GO:0006508">
    <property type="term" value="P:proteolysis"/>
    <property type="evidence" value="ECO:0007669"/>
    <property type="project" value="UniProtKB-KW"/>
</dbReference>
<comment type="subcellular location">
    <subcellularLocation>
        <location evidence="1">Cellular thylakoid lumen</location>
    </subcellularLocation>
</comment>
<protein>
    <recommendedName>
        <fullName evidence="11">Carboxyl-terminal-processing protease</fullName>
        <ecNumber evidence="10">3.4.21.102</ecNumber>
    </recommendedName>
    <alternativeName>
        <fullName evidence="12">CtpA</fullName>
    </alternativeName>
</protein>
<keyword evidence="5 13" id="KW-0378">Hydrolase</keyword>
<evidence type="ECO:0000256" key="10">
    <source>
        <dbReference type="ARBA" id="ARBA00066637"/>
    </source>
</evidence>
<organism evidence="15 16">
    <name type="scientific">Planktothrix serta PCC 8927</name>
    <dbReference type="NCBI Taxonomy" id="671068"/>
    <lineage>
        <taxon>Bacteria</taxon>
        <taxon>Bacillati</taxon>
        <taxon>Cyanobacteriota</taxon>
        <taxon>Cyanophyceae</taxon>
        <taxon>Oscillatoriophycideae</taxon>
        <taxon>Oscillatoriales</taxon>
        <taxon>Microcoleaceae</taxon>
        <taxon>Planktothrix</taxon>
    </lineage>
</organism>
<evidence type="ECO:0000256" key="7">
    <source>
        <dbReference type="ARBA" id="ARBA00023078"/>
    </source>
</evidence>
<dbReference type="CDD" id="cd07560">
    <property type="entry name" value="Peptidase_S41_CPP"/>
    <property type="match status" value="1"/>
</dbReference>
<dbReference type="GO" id="GO:0007165">
    <property type="term" value="P:signal transduction"/>
    <property type="evidence" value="ECO:0007669"/>
    <property type="project" value="TreeGrafter"/>
</dbReference>
<dbReference type="RefSeq" id="WP_083618859.1">
    <property type="nucleotide sequence ID" value="NZ_LR734845.1"/>
</dbReference>
<name>A0A7Z9DZ38_9CYAN</name>
<dbReference type="InterPro" id="IPR029045">
    <property type="entry name" value="ClpP/crotonase-like_dom_sf"/>
</dbReference>
<keyword evidence="3 13" id="KW-0645">Protease</keyword>
<comment type="caution">
    <text evidence="15">The sequence shown here is derived from an EMBL/GenBank/DDBJ whole genome shotgun (WGS) entry which is preliminary data.</text>
</comment>
<dbReference type="PANTHER" id="PTHR32060:SF30">
    <property type="entry name" value="CARBOXY-TERMINAL PROCESSING PROTEASE CTPA"/>
    <property type="match status" value="1"/>
</dbReference>
<evidence type="ECO:0000313" key="15">
    <source>
        <dbReference type="EMBL" id="VXD14524.1"/>
    </source>
</evidence>
<dbReference type="FunFam" id="3.30.750.44:FF:000002">
    <property type="entry name" value="carboxyl-terminal-processing peptidase 2, chloroplastic"/>
    <property type="match status" value="1"/>
</dbReference>
<feature type="domain" description="PDZ" evidence="14">
    <location>
        <begin position="100"/>
        <end position="170"/>
    </location>
</feature>
<gene>
    <name evidence="15" type="primary">ctpA</name>
    <name evidence="15" type="ORF">PL8927_280007</name>
</gene>
<dbReference type="InterPro" id="IPR001478">
    <property type="entry name" value="PDZ"/>
</dbReference>
<accession>A0A7Z9DZ38</accession>
<evidence type="ECO:0000256" key="11">
    <source>
        <dbReference type="ARBA" id="ARBA00069724"/>
    </source>
</evidence>
<dbReference type="SMART" id="SM00228">
    <property type="entry name" value="PDZ"/>
    <property type="match status" value="1"/>
</dbReference>
<dbReference type="Pfam" id="PF03572">
    <property type="entry name" value="Peptidase_S41"/>
    <property type="match status" value="1"/>
</dbReference>
<evidence type="ECO:0000256" key="13">
    <source>
        <dbReference type="RuleBase" id="RU004404"/>
    </source>
</evidence>
<dbReference type="SUPFAM" id="SSF50156">
    <property type="entry name" value="PDZ domain-like"/>
    <property type="match status" value="1"/>
</dbReference>
<dbReference type="Pfam" id="PF17820">
    <property type="entry name" value="PDZ_6"/>
    <property type="match status" value="1"/>
</dbReference>
<reference evidence="15" key="1">
    <citation type="submission" date="2019-10" db="EMBL/GenBank/DDBJ databases">
        <authorList>
            <consortium name="Genoscope - CEA"/>
            <person name="William W."/>
        </authorList>
    </citation>
    <scope>NUCLEOTIDE SEQUENCE [LARGE SCALE GENOMIC DNA]</scope>
    <source>
        <strain evidence="15">BBR_PRJEB10992</strain>
    </source>
</reference>
<dbReference type="GO" id="GO:0031979">
    <property type="term" value="C:plasma membrane-derived thylakoid lumen"/>
    <property type="evidence" value="ECO:0007669"/>
    <property type="project" value="UniProtKB-SubCell"/>
</dbReference>
<dbReference type="InterPro" id="IPR041489">
    <property type="entry name" value="PDZ_6"/>
</dbReference>